<protein>
    <submittedName>
        <fullName evidence="1">Uncharacterized protein</fullName>
    </submittedName>
</protein>
<evidence type="ECO:0000313" key="2">
    <source>
        <dbReference type="Proteomes" id="UP000712600"/>
    </source>
</evidence>
<evidence type="ECO:0000313" key="1">
    <source>
        <dbReference type="EMBL" id="KAF3604108.1"/>
    </source>
</evidence>
<dbReference type="Gene3D" id="2.40.50.140">
    <property type="entry name" value="Nucleic acid-binding proteins"/>
    <property type="match status" value="1"/>
</dbReference>
<organism evidence="1 2">
    <name type="scientific">Brassica cretica</name>
    <name type="common">Mustard</name>
    <dbReference type="NCBI Taxonomy" id="69181"/>
    <lineage>
        <taxon>Eukaryota</taxon>
        <taxon>Viridiplantae</taxon>
        <taxon>Streptophyta</taxon>
        <taxon>Embryophyta</taxon>
        <taxon>Tracheophyta</taxon>
        <taxon>Spermatophyta</taxon>
        <taxon>Magnoliopsida</taxon>
        <taxon>eudicotyledons</taxon>
        <taxon>Gunneridae</taxon>
        <taxon>Pentapetalae</taxon>
        <taxon>rosids</taxon>
        <taxon>malvids</taxon>
        <taxon>Brassicales</taxon>
        <taxon>Brassicaceae</taxon>
        <taxon>Brassiceae</taxon>
        <taxon>Brassica</taxon>
    </lineage>
</organism>
<dbReference type="EMBL" id="QGKX02000004">
    <property type="protein sequence ID" value="KAF3604108.1"/>
    <property type="molecule type" value="Genomic_DNA"/>
</dbReference>
<name>A0A8S9STC7_BRACR</name>
<dbReference type="InterPro" id="IPR012340">
    <property type="entry name" value="NA-bd_OB-fold"/>
</dbReference>
<reference evidence="1" key="1">
    <citation type="submission" date="2019-12" db="EMBL/GenBank/DDBJ databases">
        <title>Genome sequencing and annotation of Brassica cretica.</title>
        <authorList>
            <person name="Studholme D.J."/>
            <person name="Sarris P."/>
        </authorList>
    </citation>
    <scope>NUCLEOTIDE SEQUENCE</scope>
    <source>
        <strain evidence="1">PFS-109/04</strain>
        <tissue evidence="1">Leaf</tissue>
    </source>
</reference>
<comment type="caution">
    <text evidence="1">The sequence shown here is derived from an EMBL/GenBank/DDBJ whole genome shotgun (WGS) entry which is preliminary data.</text>
</comment>
<dbReference type="Proteomes" id="UP000712600">
    <property type="component" value="Unassembled WGS sequence"/>
</dbReference>
<dbReference type="AlphaFoldDB" id="A0A8S9STC7"/>
<sequence>MMPATVNVNRLAIHMPNLKVGSLYSLAGFDVTRYIIGEIAAVKSTVTDPPHDKNRLMVTIKMDNDVSVTMSMFDSQPVKLHNQLESMGGDPRVLVATSINPKIVGGHLFLNATSGTRIYFDKETIAGETSTGWLPL</sequence>
<proteinExistence type="predicted"/>
<accession>A0A8S9STC7</accession>
<gene>
    <name evidence="1" type="ORF">F2Q69_00039143</name>
</gene>